<comment type="caution">
    <text evidence="2">The sequence shown here is derived from an EMBL/GenBank/DDBJ whole genome shotgun (WGS) entry which is preliminary data.</text>
</comment>
<gene>
    <name evidence="2" type="ORF">JOL62DRAFT_51902</name>
</gene>
<evidence type="ECO:0000256" key="1">
    <source>
        <dbReference type="SAM" id="MobiDB-lite"/>
    </source>
</evidence>
<accession>A0ABR1NAZ7</accession>
<dbReference type="EMBL" id="JBBPBF010000012">
    <property type="protein sequence ID" value="KAK7611893.1"/>
    <property type="molecule type" value="Genomic_DNA"/>
</dbReference>
<name>A0ABR1NAZ7_9PEZI</name>
<organism evidence="2 3">
    <name type="scientific">Phyllosticta paracitricarpa</name>
    <dbReference type="NCBI Taxonomy" id="2016321"/>
    <lineage>
        <taxon>Eukaryota</taxon>
        <taxon>Fungi</taxon>
        <taxon>Dikarya</taxon>
        <taxon>Ascomycota</taxon>
        <taxon>Pezizomycotina</taxon>
        <taxon>Dothideomycetes</taxon>
        <taxon>Dothideomycetes incertae sedis</taxon>
        <taxon>Botryosphaeriales</taxon>
        <taxon>Phyllostictaceae</taxon>
        <taxon>Phyllosticta</taxon>
    </lineage>
</organism>
<feature type="region of interest" description="Disordered" evidence="1">
    <location>
        <begin position="169"/>
        <end position="205"/>
    </location>
</feature>
<evidence type="ECO:0000313" key="3">
    <source>
        <dbReference type="Proteomes" id="UP001367316"/>
    </source>
</evidence>
<evidence type="ECO:0000313" key="2">
    <source>
        <dbReference type="EMBL" id="KAK7611893.1"/>
    </source>
</evidence>
<dbReference type="Proteomes" id="UP001367316">
    <property type="component" value="Unassembled WGS sequence"/>
</dbReference>
<reference evidence="2 3" key="1">
    <citation type="submission" date="2024-04" db="EMBL/GenBank/DDBJ databases">
        <title>Phyllosticta paracitricarpa is synonymous to the EU quarantine fungus P. citricarpa based on phylogenomic analyses.</title>
        <authorList>
            <consortium name="Lawrence Berkeley National Laboratory"/>
            <person name="Van ingen-buijs V.A."/>
            <person name="Van westerhoven A.C."/>
            <person name="Haridas S."/>
            <person name="Skiadas P."/>
            <person name="Martin F."/>
            <person name="Groenewald J.Z."/>
            <person name="Crous P.W."/>
            <person name="Seidl M.F."/>
        </authorList>
    </citation>
    <scope>NUCLEOTIDE SEQUENCE [LARGE SCALE GENOMIC DNA]</scope>
    <source>
        <strain evidence="2 3">CBS 141358</strain>
    </source>
</reference>
<proteinExistence type="predicted"/>
<keyword evidence="3" id="KW-1185">Reference proteome</keyword>
<sequence length="243" mass="25812">MLPHIAVHVSAASVSPSLLPQQFTPARCVRGKLARPQTVCRRQARAFWPAIVAPSLHVYNARPAGGASIDIDTITTTTSTSTTTTTTTTKACLSSNNRSLESLAAFSFLLRHGELCGRCRAPMTSKSICLGTCLPCLQHSRHHTGTQSRASHRIASHRIARSRQIRAALPTSPSATRARALPRTPDGCSSKRSAPPPQGCTSGSVTGGAVGLTIDMLYLLYLSVQRINMAPTPPAALEPDHST</sequence>
<protein>
    <submittedName>
        <fullName evidence="2">Uncharacterized protein</fullName>
    </submittedName>
</protein>